<feature type="region of interest" description="Disordered" evidence="3">
    <location>
        <begin position="60"/>
        <end position="81"/>
    </location>
</feature>
<dbReference type="Pfam" id="PF00017">
    <property type="entry name" value="SH2"/>
    <property type="match status" value="1"/>
</dbReference>
<accession>A0AAD9JE25</accession>
<name>A0AAD9JE25_9ANNE</name>
<evidence type="ECO:0000256" key="1">
    <source>
        <dbReference type="ARBA" id="ARBA00022999"/>
    </source>
</evidence>
<keyword evidence="6" id="KW-1185">Reference proteome</keyword>
<proteinExistence type="predicted"/>
<dbReference type="Gene3D" id="3.30.505.10">
    <property type="entry name" value="SH2 domain"/>
    <property type="match status" value="1"/>
</dbReference>
<gene>
    <name evidence="5" type="ORF">LSH36_363g00016</name>
</gene>
<dbReference type="InterPro" id="IPR036860">
    <property type="entry name" value="SH2_dom_sf"/>
</dbReference>
<dbReference type="InterPro" id="IPR051751">
    <property type="entry name" value="Immunoreceptor_sig_adapters"/>
</dbReference>
<feature type="compositionally biased region" description="Gly residues" evidence="3">
    <location>
        <begin position="71"/>
        <end position="80"/>
    </location>
</feature>
<dbReference type="GO" id="GO:0035556">
    <property type="term" value="P:intracellular signal transduction"/>
    <property type="evidence" value="ECO:0007669"/>
    <property type="project" value="TreeGrafter"/>
</dbReference>
<feature type="region of interest" description="Disordered" evidence="3">
    <location>
        <begin position="101"/>
        <end position="136"/>
    </location>
</feature>
<evidence type="ECO:0000313" key="6">
    <source>
        <dbReference type="Proteomes" id="UP001208570"/>
    </source>
</evidence>
<protein>
    <recommendedName>
        <fullName evidence="4">SH2 domain-containing protein</fullName>
    </recommendedName>
</protein>
<sequence>MENNQSSVQTRIGKKYEVQNQPLYLKYVNTTSIDAVVQVVPSHFVEFLWKQGPTNPFGYSRVKSSGNSGSNSGGGGGVGGSSSLKFQQLKLVGDETLRQKRGGLRKVIPEYSSSHNNNQQNNIDDDDDGDESGGIGGIKNILKKLAKQSSLFRGSPKMGSSEPKTKTLPARSLPQPPPTSRPLPNMSSNDSSRSSASSDNSSGSGTFVPPRRVVAPLPPAPAQTPASPIKQYNRRVEDEMWYFDIERNEVQDKLESSPGMFLVRPSKLGGPRSPYTLCVFHGTRIYNLNIRLREDASYALGTPHANEKTFKNVAEMINYHHNNPITLAGQDRSTVLLTESPIRDDIYDQTM</sequence>
<dbReference type="AlphaFoldDB" id="A0AAD9JE25"/>
<dbReference type="PANTHER" id="PTHR14098">
    <property type="entry name" value="SH2 DOMAIN CONTAINING PROTEIN"/>
    <property type="match status" value="1"/>
</dbReference>
<reference evidence="5" key="1">
    <citation type="journal article" date="2023" name="Mol. Biol. Evol.">
        <title>Third-Generation Sequencing Reveals the Adaptive Role of the Epigenome in Three Deep-Sea Polychaetes.</title>
        <authorList>
            <person name="Perez M."/>
            <person name="Aroh O."/>
            <person name="Sun Y."/>
            <person name="Lan Y."/>
            <person name="Juniper S.K."/>
            <person name="Young C.R."/>
            <person name="Angers B."/>
            <person name="Qian P.Y."/>
        </authorList>
    </citation>
    <scope>NUCLEOTIDE SEQUENCE</scope>
    <source>
        <strain evidence="5">P08H-3</strain>
    </source>
</reference>
<organism evidence="5 6">
    <name type="scientific">Paralvinella palmiformis</name>
    <dbReference type="NCBI Taxonomy" id="53620"/>
    <lineage>
        <taxon>Eukaryota</taxon>
        <taxon>Metazoa</taxon>
        <taxon>Spiralia</taxon>
        <taxon>Lophotrochozoa</taxon>
        <taxon>Annelida</taxon>
        <taxon>Polychaeta</taxon>
        <taxon>Sedentaria</taxon>
        <taxon>Canalipalpata</taxon>
        <taxon>Terebellida</taxon>
        <taxon>Terebelliformia</taxon>
        <taxon>Alvinellidae</taxon>
        <taxon>Paralvinella</taxon>
    </lineage>
</organism>
<dbReference type="Proteomes" id="UP001208570">
    <property type="component" value="Unassembled WGS sequence"/>
</dbReference>
<evidence type="ECO:0000256" key="3">
    <source>
        <dbReference type="SAM" id="MobiDB-lite"/>
    </source>
</evidence>
<feature type="region of interest" description="Disordered" evidence="3">
    <location>
        <begin position="151"/>
        <end position="231"/>
    </location>
</feature>
<evidence type="ECO:0000256" key="2">
    <source>
        <dbReference type="PROSITE-ProRule" id="PRU00191"/>
    </source>
</evidence>
<dbReference type="EMBL" id="JAODUP010000363">
    <property type="protein sequence ID" value="KAK2151428.1"/>
    <property type="molecule type" value="Genomic_DNA"/>
</dbReference>
<dbReference type="SUPFAM" id="SSF55550">
    <property type="entry name" value="SH2 domain"/>
    <property type="match status" value="1"/>
</dbReference>
<comment type="caution">
    <text evidence="5">The sequence shown here is derived from an EMBL/GenBank/DDBJ whole genome shotgun (WGS) entry which is preliminary data.</text>
</comment>
<keyword evidence="1 2" id="KW-0727">SH2 domain</keyword>
<dbReference type="GO" id="GO:0007169">
    <property type="term" value="P:cell surface receptor protein tyrosine kinase signaling pathway"/>
    <property type="evidence" value="ECO:0007669"/>
    <property type="project" value="TreeGrafter"/>
</dbReference>
<dbReference type="InterPro" id="IPR000980">
    <property type="entry name" value="SH2"/>
</dbReference>
<dbReference type="PROSITE" id="PS50001">
    <property type="entry name" value="SH2"/>
    <property type="match status" value="1"/>
</dbReference>
<dbReference type="PANTHER" id="PTHR14098:SF14">
    <property type="entry name" value="SH2 DOMAIN-CONTAINING PROTEIN"/>
    <property type="match status" value="1"/>
</dbReference>
<evidence type="ECO:0000259" key="4">
    <source>
        <dbReference type="PROSITE" id="PS50001"/>
    </source>
</evidence>
<dbReference type="SMART" id="SM00252">
    <property type="entry name" value="SH2"/>
    <property type="match status" value="1"/>
</dbReference>
<dbReference type="GO" id="GO:0005737">
    <property type="term" value="C:cytoplasm"/>
    <property type="evidence" value="ECO:0007669"/>
    <property type="project" value="UniProtKB-ARBA"/>
</dbReference>
<evidence type="ECO:0000313" key="5">
    <source>
        <dbReference type="EMBL" id="KAK2151428.1"/>
    </source>
</evidence>
<feature type="domain" description="SH2" evidence="4">
    <location>
        <begin position="240"/>
        <end position="342"/>
    </location>
</feature>
<feature type="compositionally biased region" description="Low complexity" evidence="3">
    <location>
        <begin position="182"/>
        <end position="215"/>
    </location>
</feature>